<dbReference type="OrthoDB" id="1433018at2"/>
<dbReference type="InterPro" id="IPR052924">
    <property type="entry name" value="OsmC/Ohr_hydroprdx_reductase"/>
</dbReference>
<reference evidence="2" key="1">
    <citation type="submission" date="2016-05" db="EMBL/GenBank/DDBJ databases">
        <authorList>
            <person name="Wang W."/>
            <person name="Zhu L."/>
        </authorList>
    </citation>
    <scope>NUCLEOTIDE SEQUENCE [LARGE SCALE GENOMIC DNA]</scope>
    <source>
        <strain evidence="2">W-2</strain>
    </source>
</reference>
<dbReference type="PANTHER" id="PTHR35368">
    <property type="entry name" value="HYDROPEROXIDE REDUCTASE"/>
    <property type="match status" value="1"/>
</dbReference>
<dbReference type="SUPFAM" id="SSF82784">
    <property type="entry name" value="OsmC-like"/>
    <property type="match status" value="1"/>
</dbReference>
<dbReference type="AlphaFoldDB" id="A0A1B7KSC6"/>
<dbReference type="Gene3D" id="3.30.300.20">
    <property type="match status" value="1"/>
</dbReference>
<protein>
    <submittedName>
        <fullName evidence="1">Osmotically inducible protein C</fullName>
    </submittedName>
</protein>
<gene>
    <name evidence="1" type="ORF">A7K69_08595</name>
</gene>
<name>A0A1B7KSC6_PARTM</name>
<sequence length="147" mass="16033">MENKMKIHITAETNGIQTVAKAGKHTVIVDEPVNMGGKDEGANPLSTLLSALAGCENVIANLVAKEINFDLQGIEFDITGILDPRGFMGDPNVKPYFEKVLIHAKVKTSETQERVNELQKITDQRCPVFTTLKAAGIELEVNWAKAS</sequence>
<dbReference type="InterPro" id="IPR015946">
    <property type="entry name" value="KH_dom-like_a/b"/>
</dbReference>
<organism evidence="1 2">
    <name type="scientific">Parageobacillus thermoglucosidasius</name>
    <name type="common">Geobacillus thermoglucosidasius</name>
    <dbReference type="NCBI Taxonomy" id="1426"/>
    <lineage>
        <taxon>Bacteria</taxon>
        <taxon>Bacillati</taxon>
        <taxon>Bacillota</taxon>
        <taxon>Bacilli</taxon>
        <taxon>Bacillales</taxon>
        <taxon>Anoxybacillaceae</taxon>
        <taxon>Parageobacillus</taxon>
    </lineage>
</organism>
<comment type="caution">
    <text evidence="1">The sequence shown here is derived from an EMBL/GenBank/DDBJ whole genome shotgun (WGS) entry which is preliminary data.</text>
</comment>
<accession>A0A1B7KSC6</accession>
<dbReference type="Pfam" id="PF02566">
    <property type="entry name" value="OsmC"/>
    <property type="match status" value="1"/>
</dbReference>
<dbReference type="PANTHER" id="PTHR35368:SF1">
    <property type="entry name" value="HYDROPEROXIDE REDUCTASE"/>
    <property type="match status" value="1"/>
</dbReference>
<dbReference type="RefSeq" id="WP_064551942.1">
    <property type="nucleotide sequence ID" value="NZ_LXMA01000023.1"/>
</dbReference>
<dbReference type="EMBL" id="LXMA01000023">
    <property type="protein sequence ID" value="OAT72973.1"/>
    <property type="molecule type" value="Genomic_DNA"/>
</dbReference>
<dbReference type="InterPro" id="IPR003718">
    <property type="entry name" value="OsmC/Ohr_fam"/>
</dbReference>
<evidence type="ECO:0000313" key="2">
    <source>
        <dbReference type="Proteomes" id="UP000078290"/>
    </source>
</evidence>
<evidence type="ECO:0000313" key="1">
    <source>
        <dbReference type="EMBL" id="OAT72973.1"/>
    </source>
</evidence>
<dbReference type="InterPro" id="IPR036102">
    <property type="entry name" value="OsmC/Ohrsf"/>
</dbReference>
<dbReference type="Proteomes" id="UP000078290">
    <property type="component" value="Unassembled WGS sequence"/>
</dbReference>
<proteinExistence type="predicted"/>